<evidence type="ECO:0000313" key="1">
    <source>
        <dbReference type="EMBL" id="KAK5954926.1"/>
    </source>
</evidence>
<dbReference type="AlphaFoldDB" id="A0AAN8FB19"/>
<organism evidence="1 2">
    <name type="scientific">Knufia fluminis</name>
    <dbReference type="NCBI Taxonomy" id="191047"/>
    <lineage>
        <taxon>Eukaryota</taxon>
        <taxon>Fungi</taxon>
        <taxon>Dikarya</taxon>
        <taxon>Ascomycota</taxon>
        <taxon>Pezizomycotina</taxon>
        <taxon>Eurotiomycetes</taxon>
        <taxon>Chaetothyriomycetidae</taxon>
        <taxon>Chaetothyriales</taxon>
        <taxon>Trichomeriaceae</taxon>
        <taxon>Knufia</taxon>
    </lineage>
</organism>
<reference evidence="1 2" key="1">
    <citation type="submission" date="2022-12" db="EMBL/GenBank/DDBJ databases">
        <title>Genomic features and morphological characterization of a novel Knufia sp. strain isolated from spacecraft assembly facility.</title>
        <authorList>
            <person name="Teixeira M."/>
            <person name="Chander A.M."/>
            <person name="Stajich J.E."/>
            <person name="Venkateswaran K."/>
        </authorList>
    </citation>
    <scope>NUCLEOTIDE SEQUENCE [LARGE SCALE GENOMIC DNA]</scope>
    <source>
        <strain evidence="1 2">FJI-L2-BK-P2</strain>
    </source>
</reference>
<evidence type="ECO:0000313" key="2">
    <source>
        <dbReference type="Proteomes" id="UP001316803"/>
    </source>
</evidence>
<keyword evidence="2" id="KW-1185">Reference proteome</keyword>
<accession>A0AAN8FB19</accession>
<gene>
    <name evidence="1" type="ORF">OHC33_003605</name>
</gene>
<proteinExistence type="predicted"/>
<protein>
    <submittedName>
        <fullName evidence="1">Uncharacterized protein</fullName>
    </submittedName>
</protein>
<name>A0AAN8FB19_9EURO</name>
<dbReference type="Proteomes" id="UP001316803">
    <property type="component" value="Unassembled WGS sequence"/>
</dbReference>
<comment type="caution">
    <text evidence="1">The sequence shown here is derived from an EMBL/GenBank/DDBJ whole genome shotgun (WGS) entry which is preliminary data.</text>
</comment>
<dbReference type="EMBL" id="JAKLMC020000007">
    <property type="protein sequence ID" value="KAK5954926.1"/>
    <property type="molecule type" value="Genomic_DNA"/>
</dbReference>
<sequence length="91" mass="10805">MDLEQWLFREQRGAIQQEQWGQVALLERLMDIRDHMAETTFAAYGGLIGYLEFEQSFEHLDLMQGRLQRAFYQPDLSLPMVAYSDIQRSFE</sequence>